<dbReference type="InterPro" id="IPR019793">
    <property type="entry name" value="Peroxidases_heam-ligand_BS"/>
</dbReference>
<proteinExistence type="inferred from homology"/>
<comment type="cofactor">
    <cofactor evidence="15 18">
        <name>heme b</name>
        <dbReference type="ChEBI" id="CHEBI:60344"/>
    </cofactor>
    <text evidence="15 18">Binds 1 heme b (iron(II)-protoporphyrin IX) group per subunit.</text>
</comment>
<dbReference type="PRINTS" id="PR00458">
    <property type="entry name" value="PEROXIDASE"/>
</dbReference>
<dbReference type="InterPro" id="IPR019794">
    <property type="entry name" value="Peroxidases_AS"/>
</dbReference>
<comment type="cofactor">
    <cofactor evidence="15 18">
        <name>Ca(2+)</name>
        <dbReference type="ChEBI" id="CHEBI:29108"/>
    </cofactor>
    <text evidence="15 18">Binds 2 calcium ions per subunit.</text>
</comment>
<dbReference type="Pfam" id="PF00141">
    <property type="entry name" value="peroxidase"/>
    <property type="match status" value="1"/>
</dbReference>
<dbReference type="FunFam" id="1.10.520.10:FF:000009">
    <property type="entry name" value="Peroxidase"/>
    <property type="match status" value="1"/>
</dbReference>
<evidence type="ECO:0000313" key="20">
    <source>
        <dbReference type="EMBL" id="SPD12377.1"/>
    </source>
</evidence>
<evidence type="ECO:0000256" key="15">
    <source>
        <dbReference type="PIRSR" id="PIRSR600823-3"/>
    </source>
</evidence>
<keyword evidence="8 15" id="KW-0106">Calcium</keyword>
<keyword evidence="9 18" id="KW-0560">Oxidoreductase</keyword>
<feature type="active site" description="Proton acceptor" evidence="13">
    <location>
        <position position="65"/>
    </location>
</feature>
<dbReference type="EC" id="1.11.1.7" evidence="4 18"/>
<comment type="subcellular location">
    <subcellularLocation>
        <location evidence="18">Secreted</location>
    </subcellularLocation>
</comment>
<keyword evidence="18" id="KW-0964">Secreted</keyword>
<dbReference type="PANTHER" id="PTHR31388">
    <property type="entry name" value="PEROXIDASE 72-RELATED"/>
    <property type="match status" value="1"/>
</dbReference>
<dbReference type="GO" id="GO:0006979">
    <property type="term" value="P:response to oxidative stress"/>
    <property type="evidence" value="ECO:0007669"/>
    <property type="project" value="UniProtKB-UniRule"/>
</dbReference>
<evidence type="ECO:0000256" key="1">
    <source>
        <dbReference type="ARBA" id="ARBA00000189"/>
    </source>
</evidence>
<dbReference type="PROSITE" id="PS00436">
    <property type="entry name" value="PEROXIDASE_2"/>
    <property type="match status" value="1"/>
</dbReference>
<feature type="binding site" description="axial binding residue" evidence="15">
    <location>
        <position position="193"/>
    </location>
    <ligand>
        <name>heme b</name>
        <dbReference type="ChEBI" id="CHEBI:60344"/>
    </ligand>
    <ligandPart>
        <name>Fe</name>
        <dbReference type="ChEBI" id="CHEBI:18248"/>
    </ligandPart>
</feature>
<dbReference type="AlphaFoldDB" id="A0A2N9HDF4"/>
<dbReference type="FunFam" id="1.10.420.10:FF:000001">
    <property type="entry name" value="Peroxidase"/>
    <property type="match status" value="1"/>
</dbReference>
<dbReference type="InterPro" id="IPR000823">
    <property type="entry name" value="Peroxidase_pln"/>
</dbReference>
<accession>A0A2N9HDF4</accession>
<evidence type="ECO:0000256" key="16">
    <source>
        <dbReference type="PIRSR" id="PIRSR600823-4"/>
    </source>
</evidence>
<keyword evidence="12" id="KW-0325">Glycoprotein</keyword>
<organism evidence="20">
    <name type="scientific">Fagus sylvatica</name>
    <name type="common">Beechnut</name>
    <dbReference type="NCBI Taxonomy" id="28930"/>
    <lineage>
        <taxon>Eukaryota</taxon>
        <taxon>Viridiplantae</taxon>
        <taxon>Streptophyta</taxon>
        <taxon>Embryophyta</taxon>
        <taxon>Tracheophyta</taxon>
        <taxon>Spermatophyta</taxon>
        <taxon>Magnoliopsida</taxon>
        <taxon>eudicotyledons</taxon>
        <taxon>Gunneridae</taxon>
        <taxon>Pentapetalae</taxon>
        <taxon>rosids</taxon>
        <taxon>fabids</taxon>
        <taxon>Fagales</taxon>
        <taxon>Fagaceae</taxon>
        <taxon>Fagus</taxon>
    </lineage>
</organism>
<feature type="binding site" evidence="15">
    <location>
        <position position="75"/>
    </location>
    <ligand>
        <name>Ca(2+)</name>
        <dbReference type="ChEBI" id="CHEBI:29108"/>
        <label>1</label>
    </ligand>
</feature>
<evidence type="ECO:0000256" key="6">
    <source>
        <dbReference type="ARBA" id="ARBA00022617"/>
    </source>
</evidence>
<feature type="domain" description="Plant heme peroxidase family profile" evidence="19">
    <location>
        <begin position="24"/>
        <end position="317"/>
    </location>
</feature>
<keyword evidence="18" id="KW-0732">Signal</keyword>
<feature type="disulfide bond" evidence="17">
    <location>
        <begin position="121"/>
        <end position="313"/>
    </location>
</feature>
<feature type="binding site" evidence="15">
    <location>
        <position position="71"/>
    </location>
    <ligand>
        <name>Ca(2+)</name>
        <dbReference type="ChEBI" id="CHEBI:29108"/>
        <label>1</label>
    </ligand>
</feature>
<dbReference type="InterPro" id="IPR002016">
    <property type="entry name" value="Haem_peroxidase"/>
</dbReference>
<evidence type="ECO:0000256" key="5">
    <source>
        <dbReference type="ARBA" id="ARBA00022559"/>
    </source>
</evidence>
<dbReference type="CDD" id="cd00693">
    <property type="entry name" value="secretory_peroxidase"/>
    <property type="match status" value="1"/>
</dbReference>
<keyword evidence="10 15" id="KW-0408">Iron</keyword>
<evidence type="ECO:0000256" key="17">
    <source>
        <dbReference type="PIRSR" id="PIRSR600823-5"/>
    </source>
</evidence>
<evidence type="ECO:0000256" key="12">
    <source>
        <dbReference type="ARBA" id="ARBA00023180"/>
    </source>
</evidence>
<comment type="function">
    <text evidence="2">Removal of H(2)O(2), oxidation of toxic reductants, biosynthesis and degradation of lignin, suberization, auxin catabolism, response to environmental stresses such as wounding, pathogen attack and oxidative stress. These functions might be dependent on each isozyme/isoform in each plant tissue.</text>
</comment>
<keyword evidence="18" id="KW-0376">Hydrogen peroxide</keyword>
<dbReference type="Gene3D" id="1.10.420.10">
    <property type="entry name" value="Peroxidase, domain 2"/>
    <property type="match status" value="1"/>
</dbReference>
<feature type="binding site" evidence="15">
    <location>
        <position position="73"/>
    </location>
    <ligand>
        <name>Ca(2+)</name>
        <dbReference type="ChEBI" id="CHEBI:29108"/>
        <label>1</label>
    </ligand>
</feature>
<evidence type="ECO:0000256" key="2">
    <source>
        <dbReference type="ARBA" id="ARBA00002322"/>
    </source>
</evidence>
<comment type="similarity">
    <text evidence="18">Belongs to the peroxidase family. Classical plant (class III) peroxidase subfamily.</text>
</comment>
<evidence type="ECO:0000259" key="19">
    <source>
        <dbReference type="PROSITE" id="PS50873"/>
    </source>
</evidence>
<dbReference type="PANTHER" id="PTHR31388:SF126">
    <property type="entry name" value="PEROXIDASE"/>
    <property type="match status" value="1"/>
</dbReference>
<dbReference type="PROSITE" id="PS50873">
    <property type="entry name" value="PEROXIDASE_4"/>
    <property type="match status" value="1"/>
</dbReference>
<keyword evidence="5 18" id="KW-0575">Peroxidase</keyword>
<feature type="binding site" evidence="15">
    <location>
        <position position="194"/>
    </location>
    <ligand>
        <name>Ca(2+)</name>
        <dbReference type="ChEBI" id="CHEBI:29108"/>
        <label>2</label>
    </ligand>
</feature>
<feature type="binding site" evidence="15">
    <location>
        <position position="66"/>
    </location>
    <ligand>
        <name>Ca(2+)</name>
        <dbReference type="ChEBI" id="CHEBI:29108"/>
        <label>1</label>
    </ligand>
</feature>
<dbReference type="InterPro" id="IPR033905">
    <property type="entry name" value="Secretory_peroxidase"/>
</dbReference>
<feature type="disulfide bond" evidence="17">
    <location>
        <begin position="200"/>
        <end position="225"/>
    </location>
</feature>
<feature type="binding site" evidence="15">
    <location>
        <position position="238"/>
    </location>
    <ligand>
        <name>Ca(2+)</name>
        <dbReference type="ChEBI" id="CHEBI:29108"/>
        <label>2</label>
    </ligand>
</feature>
<feature type="binding site" evidence="15">
    <location>
        <position position="241"/>
    </location>
    <ligand>
        <name>Ca(2+)</name>
        <dbReference type="ChEBI" id="CHEBI:29108"/>
        <label>2</label>
    </ligand>
</feature>
<evidence type="ECO:0000256" key="11">
    <source>
        <dbReference type="ARBA" id="ARBA00023157"/>
    </source>
</evidence>
<keyword evidence="11 17" id="KW-1015">Disulfide bond</keyword>
<dbReference type="GO" id="GO:0042744">
    <property type="term" value="P:hydrogen peroxide catabolic process"/>
    <property type="evidence" value="ECO:0007669"/>
    <property type="project" value="UniProtKB-KW"/>
</dbReference>
<keyword evidence="6 18" id="KW-0349">Heme</keyword>
<dbReference type="PRINTS" id="PR00461">
    <property type="entry name" value="PLPEROXIDASE"/>
</dbReference>
<evidence type="ECO:0000256" key="10">
    <source>
        <dbReference type="ARBA" id="ARBA00023004"/>
    </source>
</evidence>
<evidence type="ECO:0000256" key="9">
    <source>
        <dbReference type="ARBA" id="ARBA00023002"/>
    </source>
</evidence>
<evidence type="ECO:0000256" key="18">
    <source>
        <dbReference type="RuleBase" id="RU362060"/>
    </source>
</evidence>
<sequence>MASRTLFCLRALVFLALATTALSELSPNFYDKSCPNALWTIKRVVEAAVNKERRMGASLLRVHFHDCFVNGCDGSVLLDPTATIDSEKNAIPNKNSLRGFDVVDNIKLEVDKACGGPVVSCADIVAVAARDSVVALGGPTWDVQLGRRDSTTASRTTANAVLPSPFMDLPALIDNFNNQGLDESDLVALTGGHTIGFSQCNFFRNRTYNDTNIDPAFANELKCICPSNGGGTNLATLDPTTARFDIAYFTNLVKQKGLLHSDQALFNGGSTDALVQKYSTNAQAFWQDFAKSMVKMGNIKPLTGNQGQIRFNCSKVN</sequence>
<dbReference type="InterPro" id="IPR010255">
    <property type="entry name" value="Haem_peroxidase_sf"/>
</dbReference>
<keyword evidence="7 15" id="KW-0479">Metal-binding</keyword>
<dbReference type="GO" id="GO:0020037">
    <property type="term" value="F:heme binding"/>
    <property type="evidence" value="ECO:0007669"/>
    <property type="project" value="UniProtKB-UniRule"/>
</dbReference>
<feature type="binding site" evidence="15">
    <location>
        <position position="245"/>
    </location>
    <ligand>
        <name>Ca(2+)</name>
        <dbReference type="ChEBI" id="CHEBI:29108"/>
        <label>2</label>
    </ligand>
</feature>
<feature type="chain" id="PRO_5014494241" description="Peroxidase" evidence="18">
    <location>
        <begin position="24"/>
        <end position="317"/>
    </location>
</feature>
<dbReference type="GO" id="GO:0140825">
    <property type="term" value="F:lactoperoxidase activity"/>
    <property type="evidence" value="ECO:0007669"/>
    <property type="project" value="UniProtKB-EC"/>
</dbReference>
<feature type="disulfide bond" evidence="17">
    <location>
        <begin position="67"/>
        <end position="72"/>
    </location>
</feature>
<feature type="site" description="Transition state stabilizer" evidence="16">
    <location>
        <position position="61"/>
    </location>
</feature>
<gene>
    <name evidence="20" type="ORF">FSB_LOCUS40259</name>
</gene>
<name>A0A2N9HDF4_FAGSY</name>
<dbReference type="SUPFAM" id="SSF48113">
    <property type="entry name" value="Heme-dependent peroxidases"/>
    <property type="match status" value="1"/>
</dbReference>
<evidence type="ECO:0000256" key="8">
    <source>
        <dbReference type="ARBA" id="ARBA00022837"/>
    </source>
</evidence>
<dbReference type="Gene3D" id="1.10.520.10">
    <property type="match status" value="1"/>
</dbReference>
<evidence type="ECO:0000256" key="4">
    <source>
        <dbReference type="ARBA" id="ARBA00012313"/>
    </source>
</evidence>
<feature type="signal peptide" evidence="18">
    <location>
        <begin position="1"/>
        <end position="23"/>
    </location>
</feature>
<evidence type="ECO:0000256" key="13">
    <source>
        <dbReference type="PIRSR" id="PIRSR600823-1"/>
    </source>
</evidence>
<evidence type="ECO:0000256" key="7">
    <source>
        <dbReference type="ARBA" id="ARBA00022723"/>
    </source>
</evidence>
<feature type="binding site" evidence="15">
    <location>
        <position position="69"/>
    </location>
    <ligand>
        <name>Ca(2+)</name>
        <dbReference type="ChEBI" id="CHEBI:29108"/>
        <label>1</label>
    </ligand>
</feature>
<reference evidence="20" key="1">
    <citation type="submission" date="2018-02" db="EMBL/GenBank/DDBJ databases">
        <authorList>
            <person name="Cohen D.B."/>
            <person name="Kent A.D."/>
        </authorList>
    </citation>
    <scope>NUCLEOTIDE SEQUENCE</scope>
</reference>
<comment type="similarity">
    <text evidence="3">Belongs to the peroxidase family. Ascorbate peroxidase subfamily.</text>
</comment>
<dbReference type="PROSITE" id="PS00435">
    <property type="entry name" value="PEROXIDASE_1"/>
    <property type="match status" value="1"/>
</dbReference>
<evidence type="ECO:0000256" key="14">
    <source>
        <dbReference type="PIRSR" id="PIRSR600823-2"/>
    </source>
</evidence>
<dbReference type="GO" id="GO:0046872">
    <property type="term" value="F:metal ion binding"/>
    <property type="evidence" value="ECO:0007669"/>
    <property type="project" value="UniProtKB-UniRule"/>
</dbReference>
<comment type="catalytic activity">
    <reaction evidence="1 18">
        <text>2 a phenolic donor + H2O2 = 2 a phenolic radical donor + 2 H2O</text>
        <dbReference type="Rhea" id="RHEA:56136"/>
        <dbReference type="ChEBI" id="CHEBI:15377"/>
        <dbReference type="ChEBI" id="CHEBI:16240"/>
        <dbReference type="ChEBI" id="CHEBI:139520"/>
        <dbReference type="ChEBI" id="CHEBI:139521"/>
        <dbReference type="EC" id="1.11.1.7"/>
    </reaction>
</comment>
<feature type="disulfide bond" evidence="17">
    <location>
        <begin position="34"/>
        <end position="114"/>
    </location>
</feature>
<feature type="binding site" evidence="15">
    <location>
        <position position="87"/>
    </location>
    <ligand>
        <name>Ca(2+)</name>
        <dbReference type="ChEBI" id="CHEBI:29108"/>
        <label>1</label>
    </ligand>
</feature>
<evidence type="ECO:0000256" key="3">
    <source>
        <dbReference type="ARBA" id="ARBA00006873"/>
    </source>
</evidence>
<dbReference type="EMBL" id="OIVN01003602">
    <property type="protein sequence ID" value="SPD12377.1"/>
    <property type="molecule type" value="Genomic_DNA"/>
</dbReference>
<dbReference type="GO" id="GO:0005576">
    <property type="term" value="C:extracellular region"/>
    <property type="evidence" value="ECO:0007669"/>
    <property type="project" value="UniProtKB-SubCell"/>
</dbReference>
<protein>
    <recommendedName>
        <fullName evidence="4 18">Peroxidase</fullName>
        <ecNumber evidence="4 18">1.11.1.7</ecNumber>
    </recommendedName>
</protein>
<feature type="binding site" evidence="14">
    <location>
        <position position="163"/>
    </location>
    <ligand>
        <name>substrate</name>
    </ligand>
</feature>